<keyword evidence="3" id="KW-1185">Reference proteome</keyword>
<feature type="compositionally biased region" description="Basic and acidic residues" evidence="1">
    <location>
        <begin position="213"/>
        <end position="222"/>
    </location>
</feature>
<accession>A0ABN9XE76</accession>
<feature type="region of interest" description="Disordered" evidence="1">
    <location>
        <begin position="201"/>
        <end position="291"/>
    </location>
</feature>
<evidence type="ECO:0000313" key="3">
    <source>
        <dbReference type="Proteomes" id="UP001189429"/>
    </source>
</evidence>
<feature type="compositionally biased region" description="Basic residues" evidence="1">
    <location>
        <begin position="281"/>
        <end position="291"/>
    </location>
</feature>
<dbReference type="Proteomes" id="UP001189429">
    <property type="component" value="Unassembled WGS sequence"/>
</dbReference>
<gene>
    <name evidence="2" type="ORF">PCOR1329_LOCUS74702</name>
</gene>
<dbReference type="EMBL" id="CAUYUJ010020148">
    <property type="protein sequence ID" value="CAK0896158.1"/>
    <property type="molecule type" value="Genomic_DNA"/>
</dbReference>
<feature type="compositionally biased region" description="Low complexity" evidence="1">
    <location>
        <begin position="228"/>
        <end position="242"/>
    </location>
</feature>
<proteinExistence type="predicted"/>
<comment type="caution">
    <text evidence="2">The sequence shown here is derived from an EMBL/GenBank/DDBJ whole genome shotgun (WGS) entry which is preliminary data.</text>
</comment>
<evidence type="ECO:0000313" key="2">
    <source>
        <dbReference type="EMBL" id="CAK0896158.1"/>
    </source>
</evidence>
<sequence>MSRRFQLGVSLSEVVPVTGSCSRYFIDCTSTDLIVNSSFDVAHYTSVKVCRGSPAWGSQPVQHFADAAPVFDSRGLAVGSCPEVSAEGPLAQGYPPARRPALGSLGAVFGGHPVNLAECGLSERLGGAFALMCIVRIGMDRTGMWSRIFDFKVRFHDGDVRDHDAISAGSVANTTDLEFTVYRGTVRKRLVVPSSDLHFGAGGHRAVHRGGKWPHEGHSGGRDRRRGAGASSAVRAADPARSGRQLPRLDAGLPREHPRRQGLGPRGAVGPAEAAGAGLRGRPRALRGPWRARARGDHGLAGEVPGEHRHVGLAEPTLAHLAGSVLRLTARGAPHAGRTGAGDCGPAAGIGRRRSPEGAGRPSDEQAAAAAVSPVGARRRW</sequence>
<evidence type="ECO:0000256" key="1">
    <source>
        <dbReference type="SAM" id="MobiDB-lite"/>
    </source>
</evidence>
<organism evidence="2 3">
    <name type="scientific">Prorocentrum cordatum</name>
    <dbReference type="NCBI Taxonomy" id="2364126"/>
    <lineage>
        <taxon>Eukaryota</taxon>
        <taxon>Sar</taxon>
        <taxon>Alveolata</taxon>
        <taxon>Dinophyceae</taxon>
        <taxon>Prorocentrales</taxon>
        <taxon>Prorocentraceae</taxon>
        <taxon>Prorocentrum</taxon>
    </lineage>
</organism>
<feature type="compositionally biased region" description="Low complexity" evidence="1">
    <location>
        <begin position="266"/>
        <end position="277"/>
    </location>
</feature>
<name>A0ABN9XE76_9DINO</name>
<reference evidence="2" key="1">
    <citation type="submission" date="2023-10" db="EMBL/GenBank/DDBJ databases">
        <authorList>
            <person name="Chen Y."/>
            <person name="Shah S."/>
            <person name="Dougan E. K."/>
            <person name="Thang M."/>
            <person name="Chan C."/>
        </authorList>
    </citation>
    <scope>NUCLEOTIDE SEQUENCE [LARGE SCALE GENOMIC DNA]</scope>
</reference>
<protein>
    <submittedName>
        <fullName evidence="2">Uncharacterized protein</fullName>
    </submittedName>
</protein>
<feature type="region of interest" description="Disordered" evidence="1">
    <location>
        <begin position="333"/>
        <end position="381"/>
    </location>
</feature>